<sequence length="91" mass="9995">MMQLAATNRALPVTVPRSGKIAALPLARPSRAAFVCRAEPPKTDEVRDKDGRTEADREKIREARRKFLAGVKIPDESEATKKGIKRGEGNP</sequence>
<dbReference type="AlphaFoldDB" id="A0AAW1NQI3"/>
<evidence type="ECO:0000313" key="3">
    <source>
        <dbReference type="Proteomes" id="UP001465755"/>
    </source>
</evidence>
<dbReference type="Proteomes" id="UP001465755">
    <property type="component" value="Unassembled WGS sequence"/>
</dbReference>
<evidence type="ECO:0000256" key="1">
    <source>
        <dbReference type="SAM" id="MobiDB-lite"/>
    </source>
</evidence>
<name>A0AAW1NQI3_9CHLO</name>
<keyword evidence="3" id="KW-1185">Reference proteome</keyword>
<proteinExistence type="predicted"/>
<feature type="compositionally biased region" description="Basic and acidic residues" evidence="1">
    <location>
        <begin position="73"/>
        <end position="91"/>
    </location>
</feature>
<gene>
    <name evidence="2" type="ORF">WJX73_010005</name>
</gene>
<evidence type="ECO:0000313" key="2">
    <source>
        <dbReference type="EMBL" id="KAK9794970.1"/>
    </source>
</evidence>
<dbReference type="EMBL" id="JALJOQ010000132">
    <property type="protein sequence ID" value="KAK9794970.1"/>
    <property type="molecule type" value="Genomic_DNA"/>
</dbReference>
<organism evidence="2 3">
    <name type="scientific">Symbiochloris irregularis</name>
    <dbReference type="NCBI Taxonomy" id="706552"/>
    <lineage>
        <taxon>Eukaryota</taxon>
        <taxon>Viridiplantae</taxon>
        <taxon>Chlorophyta</taxon>
        <taxon>core chlorophytes</taxon>
        <taxon>Trebouxiophyceae</taxon>
        <taxon>Trebouxiales</taxon>
        <taxon>Trebouxiaceae</taxon>
        <taxon>Symbiochloris</taxon>
    </lineage>
</organism>
<protein>
    <submittedName>
        <fullName evidence="2">Uncharacterized protein</fullName>
    </submittedName>
</protein>
<reference evidence="2 3" key="1">
    <citation type="journal article" date="2024" name="Nat. Commun.">
        <title>Phylogenomics reveals the evolutionary origins of lichenization in chlorophyte algae.</title>
        <authorList>
            <person name="Puginier C."/>
            <person name="Libourel C."/>
            <person name="Otte J."/>
            <person name="Skaloud P."/>
            <person name="Haon M."/>
            <person name="Grisel S."/>
            <person name="Petersen M."/>
            <person name="Berrin J.G."/>
            <person name="Delaux P.M."/>
            <person name="Dal Grande F."/>
            <person name="Keller J."/>
        </authorList>
    </citation>
    <scope>NUCLEOTIDE SEQUENCE [LARGE SCALE GENOMIC DNA]</scope>
    <source>
        <strain evidence="2 3">SAG 2036</strain>
    </source>
</reference>
<accession>A0AAW1NQI3</accession>
<feature type="region of interest" description="Disordered" evidence="1">
    <location>
        <begin position="71"/>
        <end position="91"/>
    </location>
</feature>
<comment type="caution">
    <text evidence="2">The sequence shown here is derived from an EMBL/GenBank/DDBJ whole genome shotgun (WGS) entry which is preliminary data.</text>
</comment>